<comment type="caution">
    <text evidence="3">The sequence shown here is derived from an EMBL/GenBank/DDBJ whole genome shotgun (WGS) entry which is preliminary data.</text>
</comment>
<keyword evidence="4" id="KW-1185">Reference proteome</keyword>
<accession>A0ABQ2MVG7</accession>
<keyword evidence="2" id="KW-1133">Transmembrane helix</keyword>
<evidence type="ECO:0000313" key="4">
    <source>
        <dbReference type="Proteomes" id="UP000631535"/>
    </source>
</evidence>
<proteinExistence type="predicted"/>
<keyword evidence="2" id="KW-0472">Membrane</keyword>
<evidence type="ECO:0000256" key="1">
    <source>
        <dbReference type="SAM" id="MobiDB-lite"/>
    </source>
</evidence>
<keyword evidence="2" id="KW-0812">Transmembrane</keyword>
<feature type="region of interest" description="Disordered" evidence="1">
    <location>
        <begin position="64"/>
        <end position="97"/>
    </location>
</feature>
<evidence type="ECO:0000313" key="3">
    <source>
        <dbReference type="EMBL" id="GGO58623.1"/>
    </source>
</evidence>
<dbReference type="RefSeq" id="WP_373292210.1">
    <property type="nucleotide sequence ID" value="NZ_BMMP01000035.1"/>
</dbReference>
<sequence>MSAPAATPLPPRLLARFAAVLCVLAAAAAVLSFAKGSGWMGAVWVLLAGLASNMAWYYGRRARGARTAEDPNAGADAGAGTAGDADASRAARPTAAE</sequence>
<dbReference type="Proteomes" id="UP000631535">
    <property type="component" value="Unassembled WGS sequence"/>
</dbReference>
<gene>
    <name evidence="3" type="ORF">GCM10012287_57190</name>
</gene>
<dbReference type="EMBL" id="BMMP01000035">
    <property type="protein sequence ID" value="GGO58623.1"/>
    <property type="molecule type" value="Genomic_DNA"/>
</dbReference>
<evidence type="ECO:0000256" key="2">
    <source>
        <dbReference type="SAM" id="Phobius"/>
    </source>
</evidence>
<feature type="transmembrane region" description="Helical" evidence="2">
    <location>
        <begin position="38"/>
        <end position="58"/>
    </location>
</feature>
<feature type="compositionally biased region" description="Low complexity" evidence="1">
    <location>
        <begin position="70"/>
        <end position="97"/>
    </location>
</feature>
<protein>
    <submittedName>
        <fullName evidence="3">Uncharacterized protein</fullName>
    </submittedName>
</protein>
<name>A0ABQ2MVG7_9ACTN</name>
<organism evidence="3 4">
    <name type="scientific">Streptomyces daqingensis</name>
    <dbReference type="NCBI Taxonomy" id="1472640"/>
    <lineage>
        <taxon>Bacteria</taxon>
        <taxon>Bacillati</taxon>
        <taxon>Actinomycetota</taxon>
        <taxon>Actinomycetes</taxon>
        <taxon>Kitasatosporales</taxon>
        <taxon>Streptomycetaceae</taxon>
        <taxon>Streptomyces</taxon>
    </lineage>
</organism>
<reference evidence="4" key="1">
    <citation type="journal article" date="2019" name="Int. J. Syst. Evol. Microbiol.">
        <title>The Global Catalogue of Microorganisms (GCM) 10K type strain sequencing project: providing services to taxonomists for standard genome sequencing and annotation.</title>
        <authorList>
            <consortium name="The Broad Institute Genomics Platform"/>
            <consortium name="The Broad Institute Genome Sequencing Center for Infectious Disease"/>
            <person name="Wu L."/>
            <person name="Ma J."/>
        </authorList>
    </citation>
    <scope>NUCLEOTIDE SEQUENCE [LARGE SCALE GENOMIC DNA]</scope>
    <source>
        <strain evidence="4">CGMCC 4.7178</strain>
    </source>
</reference>